<dbReference type="EMBL" id="CM023483">
    <property type="protein sequence ID" value="KAH6936043.1"/>
    <property type="molecule type" value="Genomic_DNA"/>
</dbReference>
<evidence type="ECO:0000313" key="1">
    <source>
        <dbReference type="EMBL" id="KAH6936043.1"/>
    </source>
</evidence>
<reference evidence="1" key="1">
    <citation type="submission" date="2020-05" db="EMBL/GenBank/DDBJ databases">
        <title>Large-scale comparative analyses of tick genomes elucidate their genetic diversity and vector capacities.</title>
        <authorList>
            <person name="Jia N."/>
            <person name="Wang J."/>
            <person name="Shi W."/>
            <person name="Du L."/>
            <person name="Sun Y."/>
            <person name="Zhan W."/>
            <person name="Jiang J."/>
            <person name="Wang Q."/>
            <person name="Zhang B."/>
            <person name="Ji P."/>
            <person name="Sakyi L.B."/>
            <person name="Cui X."/>
            <person name="Yuan T."/>
            <person name="Jiang B."/>
            <person name="Yang W."/>
            <person name="Lam T.T.-Y."/>
            <person name="Chang Q."/>
            <person name="Ding S."/>
            <person name="Wang X."/>
            <person name="Zhu J."/>
            <person name="Ruan X."/>
            <person name="Zhao L."/>
            <person name="Wei J."/>
            <person name="Que T."/>
            <person name="Du C."/>
            <person name="Cheng J."/>
            <person name="Dai P."/>
            <person name="Han X."/>
            <person name="Huang E."/>
            <person name="Gao Y."/>
            <person name="Liu J."/>
            <person name="Shao H."/>
            <person name="Ye R."/>
            <person name="Li L."/>
            <person name="Wei W."/>
            <person name="Wang X."/>
            <person name="Wang C."/>
            <person name="Yang T."/>
            <person name="Huo Q."/>
            <person name="Li W."/>
            <person name="Guo W."/>
            <person name="Chen H."/>
            <person name="Zhou L."/>
            <person name="Ni X."/>
            <person name="Tian J."/>
            <person name="Zhou Y."/>
            <person name="Sheng Y."/>
            <person name="Liu T."/>
            <person name="Pan Y."/>
            <person name="Xia L."/>
            <person name="Li J."/>
            <person name="Zhao F."/>
            <person name="Cao W."/>
        </authorList>
    </citation>
    <scope>NUCLEOTIDE SEQUENCE</scope>
    <source>
        <strain evidence="1">Hyas-2018</strain>
    </source>
</reference>
<gene>
    <name evidence="1" type="ORF">HPB50_012819</name>
</gene>
<comment type="caution">
    <text evidence="1">The sequence shown here is derived from an EMBL/GenBank/DDBJ whole genome shotgun (WGS) entry which is preliminary data.</text>
</comment>
<sequence length="297" mass="32831">MTSCGHTFYATVKVKLLPSAGSSADLFLFLSTELRMQGLSGAVADTGTTGGLARRLLDGVLQSPWYQLVIRLARVLTYKSGLARPDQNEGVRGFRVQVAKEWRARVEPLRKALSATALWVVACDARTAAPCENGNGQKGKRSVESGSTFEDNREVGRGGERRRRPPPPPPLASSGDTPAEGVPQVEQRVTCVTDGRMKEMRHDAHLLRGRRAVPHQHQRCGNIDEQSRERHEVWRQPERALAGHPVPEWLHERVRERRARAAVFVLGKPLQLLLAEDVGRAEYHGGGRAQATHSTQL</sequence>
<protein>
    <submittedName>
        <fullName evidence="1">Uncharacterized protein</fullName>
    </submittedName>
</protein>
<dbReference type="Proteomes" id="UP000821845">
    <property type="component" value="Chromosome 3"/>
</dbReference>
<organism evidence="1 2">
    <name type="scientific">Hyalomma asiaticum</name>
    <name type="common">Tick</name>
    <dbReference type="NCBI Taxonomy" id="266040"/>
    <lineage>
        <taxon>Eukaryota</taxon>
        <taxon>Metazoa</taxon>
        <taxon>Ecdysozoa</taxon>
        <taxon>Arthropoda</taxon>
        <taxon>Chelicerata</taxon>
        <taxon>Arachnida</taxon>
        <taxon>Acari</taxon>
        <taxon>Parasitiformes</taxon>
        <taxon>Ixodida</taxon>
        <taxon>Ixodoidea</taxon>
        <taxon>Ixodidae</taxon>
        <taxon>Hyalomminae</taxon>
        <taxon>Hyalomma</taxon>
    </lineage>
</organism>
<keyword evidence="2" id="KW-1185">Reference proteome</keyword>
<name>A0ACB7SMF4_HYAAI</name>
<accession>A0ACB7SMF4</accession>
<evidence type="ECO:0000313" key="2">
    <source>
        <dbReference type="Proteomes" id="UP000821845"/>
    </source>
</evidence>
<proteinExistence type="predicted"/>